<reference evidence="2" key="1">
    <citation type="submission" date="2016-05" db="EMBL/GenBank/DDBJ databases">
        <title>Whole genome shotgun sequencing of cultured foodborne pathogen.</title>
        <authorList>
            <person name="Zheng J."/>
            <person name="Timme R."/>
            <person name="Allard M."/>
            <person name="Strain E."/>
            <person name="Luo Y."/>
            <person name="Brown E."/>
        </authorList>
    </citation>
    <scope>NUCLEOTIDE SEQUENCE [LARGE SCALE GENOMIC DNA]</scope>
    <source>
        <strain evidence="2">CFSAN034343</strain>
    </source>
</reference>
<evidence type="ECO:0000313" key="1">
    <source>
        <dbReference type="EMBL" id="ODA09482.1"/>
    </source>
</evidence>
<name>A0ABX2ZEQ0_PAEPO</name>
<comment type="caution">
    <text evidence="1">The sequence shown here is derived from an EMBL/GenBank/DDBJ whole genome shotgun (WGS) entry which is preliminary data.</text>
</comment>
<protein>
    <submittedName>
        <fullName evidence="1">Uncharacterized protein</fullName>
    </submittedName>
</protein>
<evidence type="ECO:0000313" key="2">
    <source>
        <dbReference type="Proteomes" id="UP000094974"/>
    </source>
</evidence>
<dbReference type="Proteomes" id="UP000094974">
    <property type="component" value="Unassembled WGS sequence"/>
</dbReference>
<sequence>MAVVGKLVLEFAAHLADRMAPAAAVRTAVAKMALGLVADLSEMGRNPAYQEIVESKDLTA</sequence>
<accession>A0ABX2ZEQ0</accession>
<proteinExistence type="predicted"/>
<dbReference type="EMBL" id="LYND01000119">
    <property type="protein sequence ID" value="ODA09482.1"/>
    <property type="molecule type" value="Genomic_DNA"/>
</dbReference>
<organism evidence="1 2">
    <name type="scientific">Paenibacillus polymyxa</name>
    <name type="common">Bacillus polymyxa</name>
    <dbReference type="NCBI Taxonomy" id="1406"/>
    <lineage>
        <taxon>Bacteria</taxon>
        <taxon>Bacillati</taxon>
        <taxon>Bacillota</taxon>
        <taxon>Bacilli</taxon>
        <taxon>Bacillales</taxon>
        <taxon>Paenibacillaceae</taxon>
        <taxon>Paenibacillus</taxon>
    </lineage>
</organism>
<keyword evidence="2" id="KW-1185">Reference proteome</keyword>
<gene>
    <name evidence="1" type="ORF">A7312_25545</name>
</gene>